<sequence length="98" mass="11025">MERLLVGRRGAVWDRDVLIEAEPTLALGPMDGPLTGLTDVRVQIVTSRVVMLWNHVAVLGVVGFQLYVGNLRRFAIRSKFRGRITVGRHTASWLYLPI</sequence>
<proteinExistence type="predicted"/>
<keyword evidence="1" id="KW-0472">Membrane</keyword>
<keyword evidence="1" id="KW-0812">Transmembrane</keyword>
<organism evidence="2 3">
    <name type="scientific">Haloferax marisrubri</name>
    <dbReference type="NCBI Taxonomy" id="1544719"/>
    <lineage>
        <taxon>Archaea</taxon>
        <taxon>Methanobacteriati</taxon>
        <taxon>Methanobacteriota</taxon>
        <taxon>Stenosarchaea group</taxon>
        <taxon>Halobacteria</taxon>
        <taxon>Halobacteriales</taxon>
        <taxon>Haloferacaceae</taxon>
        <taxon>Haloferax</taxon>
    </lineage>
</organism>
<name>A0A2P4NPM8_9EURY</name>
<dbReference type="Proteomes" id="UP000053621">
    <property type="component" value="Unassembled WGS sequence"/>
</dbReference>
<reference evidence="2" key="1">
    <citation type="submission" date="2017-08" db="EMBL/GenBank/DDBJ databases">
        <title>Haloferax marisrubri sp. nov., isolated from the Discovery deep brine-seawater interface in the Red Sea.</title>
        <authorList>
            <person name="Zhang G."/>
            <person name="Stingl U."/>
        </authorList>
    </citation>
    <scope>NUCLEOTIDE SEQUENCE [LARGE SCALE GENOMIC DNA]</scope>
    <source>
        <strain evidence="2">SB3</strain>
    </source>
</reference>
<dbReference type="AlphaFoldDB" id="A0A2P4NPM8"/>
<protein>
    <submittedName>
        <fullName evidence="2">Uncharacterized protein</fullName>
    </submittedName>
</protein>
<evidence type="ECO:0000313" key="3">
    <source>
        <dbReference type="Proteomes" id="UP000053621"/>
    </source>
</evidence>
<accession>A0A2P4NPM8</accession>
<comment type="caution">
    <text evidence="2">The sequence shown here is derived from an EMBL/GenBank/DDBJ whole genome shotgun (WGS) entry which is preliminary data.</text>
</comment>
<keyword evidence="3" id="KW-1185">Reference proteome</keyword>
<dbReference type="EMBL" id="LOPW02000016">
    <property type="protein sequence ID" value="POG55105.1"/>
    <property type="molecule type" value="Genomic_DNA"/>
</dbReference>
<gene>
    <name evidence="2" type="ORF">AUR65_011810</name>
</gene>
<evidence type="ECO:0000313" key="2">
    <source>
        <dbReference type="EMBL" id="POG55105.1"/>
    </source>
</evidence>
<feature type="transmembrane region" description="Helical" evidence="1">
    <location>
        <begin position="52"/>
        <end position="71"/>
    </location>
</feature>
<evidence type="ECO:0000256" key="1">
    <source>
        <dbReference type="SAM" id="Phobius"/>
    </source>
</evidence>
<keyword evidence="1" id="KW-1133">Transmembrane helix</keyword>